<reference evidence="1" key="1">
    <citation type="submission" date="2014-03" db="EMBL/GenBank/DDBJ databases">
        <title>The sialotranscriptome of Amblyomma triste, Amblyomma parvum and Amblyomma cajennense ticks, uncovered by 454-based RNA-seq.</title>
        <authorList>
            <person name="Garcia G.R."/>
            <person name="Gardinassi L.G."/>
            <person name="Ribeiro J.M."/>
            <person name="Anatriello E."/>
            <person name="Ferreira B.R."/>
            <person name="Moreira H.N."/>
            <person name="Mafra C."/>
            <person name="Olegario M.M."/>
            <person name="Szabo P.J."/>
            <person name="Miranda-Santos I.K."/>
            <person name="Maruyama S.R."/>
        </authorList>
    </citation>
    <scope>NUCLEOTIDE SEQUENCE</scope>
    <source>
        <strain evidence="1">Mato Grasso do Sul</strain>
        <tissue evidence="1">Salivary glands</tissue>
    </source>
</reference>
<proteinExistence type="evidence at transcript level"/>
<name>A0A023G511_AMBTT</name>
<accession>A0A023G511</accession>
<sequence length="154" mass="16286">ITLPAAVIVMRALFGGGLFACGRVYAASSSVGSLEQRVKCSRLVASNSARGARGSSRSAELAFTAAFLVVRPILHAARLRRCLLPRLWTRSAAIGLVLDAFLNGGTTFGRSTTLAVTSAHTETKAALQLWEAPPGRLFDVHRPLSTAGAARLQR</sequence>
<dbReference type="AlphaFoldDB" id="A0A023G511"/>
<protein>
    <submittedName>
        <fullName evidence="1">Putative secreted protein</fullName>
    </submittedName>
</protein>
<evidence type="ECO:0000313" key="1">
    <source>
        <dbReference type="EMBL" id="JAC27950.1"/>
    </source>
</evidence>
<feature type="non-terminal residue" evidence="1">
    <location>
        <position position="1"/>
    </location>
</feature>
<dbReference type="EMBL" id="GBBM01007468">
    <property type="protein sequence ID" value="JAC27950.1"/>
    <property type="molecule type" value="mRNA"/>
</dbReference>
<organism evidence="1">
    <name type="scientific">Amblyomma triste</name>
    <name type="common">Neotropical tick</name>
    <dbReference type="NCBI Taxonomy" id="251400"/>
    <lineage>
        <taxon>Eukaryota</taxon>
        <taxon>Metazoa</taxon>
        <taxon>Ecdysozoa</taxon>
        <taxon>Arthropoda</taxon>
        <taxon>Chelicerata</taxon>
        <taxon>Arachnida</taxon>
        <taxon>Acari</taxon>
        <taxon>Parasitiformes</taxon>
        <taxon>Ixodida</taxon>
        <taxon>Ixodoidea</taxon>
        <taxon>Ixodidae</taxon>
        <taxon>Amblyomminae</taxon>
        <taxon>Amblyomma</taxon>
    </lineage>
</organism>